<evidence type="ECO:0000256" key="1">
    <source>
        <dbReference type="SAM" id="Phobius"/>
    </source>
</evidence>
<protein>
    <recommendedName>
        <fullName evidence="4">Thioredoxin domain-containing protein</fullName>
    </recommendedName>
</protein>
<comment type="caution">
    <text evidence="2">The sequence shown here is derived from an EMBL/GenBank/DDBJ whole genome shotgun (WGS) entry which is preliminary data.</text>
</comment>
<dbReference type="AlphaFoldDB" id="A0A1F8DLF1"/>
<dbReference type="Proteomes" id="UP000182002">
    <property type="component" value="Unassembled WGS sequence"/>
</dbReference>
<dbReference type="Gene3D" id="3.40.30.10">
    <property type="entry name" value="Glutaredoxin"/>
    <property type="match status" value="1"/>
</dbReference>
<accession>A0A1F8DLF1</accession>
<dbReference type="InterPro" id="IPR036249">
    <property type="entry name" value="Thioredoxin-like_sf"/>
</dbReference>
<feature type="transmembrane region" description="Helical" evidence="1">
    <location>
        <begin position="6"/>
        <end position="26"/>
    </location>
</feature>
<keyword evidence="1" id="KW-0812">Transmembrane</keyword>
<evidence type="ECO:0000313" key="2">
    <source>
        <dbReference type="EMBL" id="OGM89430.1"/>
    </source>
</evidence>
<dbReference type="SUPFAM" id="SSF52833">
    <property type="entry name" value="Thioredoxin-like"/>
    <property type="match status" value="1"/>
</dbReference>
<dbReference type="EMBL" id="MGIO01000027">
    <property type="protein sequence ID" value="OGM89430.1"/>
    <property type="molecule type" value="Genomic_DNA"/>
</dbReference>
<keyword evidence="1" id="KW-0472">Membrane</keyword>
<evidence type="ECO:0000313" key="3">
    <source>
        <dbReference type="Proteomes" id="UP000182002"/>
    </source>
</evidence>
<evidence type="ECO:0008006" key="4">
    <source>
        <dbReference type="Google" id="ProtNLM"/>
    </source>
</evidence>
<sequence>MRNRFYLIIVLVILAGVIGFLVWAQFRINQASSELKAFAKCLASKGVTMYGTESCSWCLKQKNEFKSAWQYVNYVDCFKNPNKCVAEKIEGTPAWIFPSASPGQAQDKKIIGYQELKVLSEESGCALEL</sequence>
<reference evidence="2 3" key="1">
    <citation type="journal article" date="2016" name="Nat. Commun.">
        <title>Thousands of microbial genomes shed light on interconnected biogeochemical processes in an aquifer system.</title>
        <authorList>
            <person name="Anantharaman K."/>
            <person name="Brown C.T."/>
            <person name="Hug L.A."/>
            <person name="Sharon I."/>
            <person name="Castelle C.J."/>
            <person name="Probst A.J."/>
            <person name="Thomas B.C."/>
            <person name="Singh A."/>
            <person name="Wilkins M.J."/>
            <person name="Karaoz U."/>
            <person name="Brodie E.L."/>
            <person name="Williams K.H."/>
            <person name="Hubbard S.S."/>
            <person name="Banfield J.F."/>
        </authorList>
    </citation>
    <scope>NUCLEOTIDE SEQUENCE [LARGE SCALE GENOMIC DNA]</scope>
</reference>
<gene>
    <name evidence="2" type="ORF">A3J77_01990</name>
</gene>
<dbReference type="PANTHER" id="PTHR34573:SF1">
    <property type="entry name" value="VITAMIN K EPOXIDE REDUCTASE DOMAIN-CONTAINING PROTEIN"/>
    <property type="match status" value="1"/>
</dbReference>
<keyword evidence="1" id="KW-1133">Transmembrane helix</keyword>
<proteinExistence type="predicted"/>
<organism evidence="2 3">
    <name type="scientific">Candidatus Wolfebacteria bacterium RBG_13_41_7</name>
    <dbReference type="NCBI Taxonomy" id="1802554"/>
    <lineage>
        <taxon>Bacteria</taxon>
        <taxon>Candidatus Wolfeibacteriota</taxon>
    </lineage>
</organism>
<dbReference type="PANTHER" id="PTHR34573">
    <property type="entry name" value="VKC DOMAIN-CONTAINING PROTEIN"/>
    <property type="match status" value="1"/>
</dbReference>
<name>A0A1F8DLF1_9BACT</name>